<name>A0A370I4N4_9NOCA</name>
<evidence type="ECO:0000313" key="1">
    <source>
        <dbReference type="EMBL" id="RDI65111.1"/>
    </source>
</evidence>
<evidence type="ECO:0000313" key="2">
    <source>
        <dbReference type="Proteomes" id="UP000254869"/>
    </source>
</evidence>
<dbReference type="EMBL" id="QQBC01000007">
    <property type="protein sequence ID" value="RDI65111.1"/>
    <property type="molecule type" value="Genomic_DNA"/>
</dbReference>
<gene>
    <name evidence="1" type="ORF">DFR76_107489</name>
</gene>
<sequence>MMIEGRVVRALSGGARIEFRSGPGDPIAVAEREKAAAPGRRFPIPLGRAKTRVDTHLITYTDGYRVRIRSSGDAPTALETVTGTRTGLILVTDTATAVSITAGTLCHFVPHPEEPRTPEVFRLLILDLFGKEMGRLSLIRTPEGWSRRGDELADNHLWWDRTGQSLPVPILGTRLAIGRRIDRDERDALLAACVDMALGLRPYITELKCLDG</sequence>
<dbReference type="Proteomes" id="UP000254869">
    <property type="component" value="Unassembled WGS sequence"/>
</dbReference>
<accession>A0A370I4N4</accession>
<reference evidence="1 2" key="1">
    <citation type="submission" date="2018-07" db="EMBL/GenBank/DDBJ databases">
        <title>Genomic Encyclopedia of Type Strains, Phase IV (KMG-IV): sequencing the most valuable type-strain genomes for metagenomic binning, comparative biology and taxonomic classification.</title>
        <authorList>
            <person name="Goeker M."/>
        </authorList>
    </citation>
    <scope>NUCLEOTIDE SEQUENCE [LARGE SCALE GENOMIC DNA]</scope>
    <source>
        <strain evidence="1 2">DSM 44290</strain>
    </source>
</reference>
<dbReference type="AlphaFoldDB" id="A0A370I4N4"/>
<keyword evidence="2" id="KW-1185">Reference proteome</keyword>
<organism evidence="1 2">
    <name type="scientific">Nocardia pseudobrasiliensis</name>
    <dbReference type="NCBI Taxonomy" id="45979"/>
    <lineage>
        <taxon>Bacteria</taxon>
        <taxon>Bacillati</taxon>
        <taxon>Actinomycetota</taxon>
        <taxon>Actinomycetes</taxon>
        <taxon>Mycobacteriales</taxon>
        <taxon>Nocardiaceae</taxon>
        <taxon>Nocardia</taxon>
    </lineage>
</organism>
<comment type="caution">
    <text evidence="1">The sequence shown here is derived from an EMBL/GenBank/DDBJ whole genome shotgun (WGS) entry which is preliminary data.</text>
</comment>
<dbReference type="STRING" id="1210086.GCA_001613105_03187"/>
<protein>
    <recommendedName>
        <fullName evidence="3">Scramblase</fullName>
    </recommendedName>
</protein>
<evidence type="ECO:0008006" key="3">
    <source>
        <dbReference type="Google" id="ProtNLM"/>
    </source>
</evidence>
<proteinExistence type="predicted"/>